<dbReference type="PANTHER" id="PTHR23308">
    <property type="entry name" value="NUCLEAR INHIBITOR OF PROTEIN PHOSPHATASE-1"/>
    <property type="match status" value="1"/>
</dbReference>
<evidence type="ECO:0000313" key="4">
    <source>
        <dbReference type="EMBL" id="OQR98771.1"/>
    </source>
</evidence>
<keyword evidence="1" id="KW-0175">Coiled coil</keyword>
<comment type="caution">
    <text evidence="4">The sequence shown here is derived from an EMBL/GenBank/DDBJ whole genome shotgun (WGS) entry which is preliminary data.</text>
</comment>
<dbReference type="SUPFAM" id="SSF49879">
    <property type="entry name" value="SMAD/FHA domain"/>
    <property type="match status" value="1"/>
</dbReference>
<dbReference type="CDD" id="cd22677">
    <property type="entry name" value="FHA_Kanadaptin"/>
    <property type="match status" value="1"/>
</dbReference>
<feature type="compositionally biased region" description="Polar residues" evidence="2">
    <location>
        <begin position="790"/>
        <end position="807"/>
    </location>
</feature>
<feature type="region of interest" description="Disordered" evidence="2">
    <location>
        <begin position="1"/>
        <end position="23"/>
    </location>
</feature>
<feature type="compositionally biased region" description="Basic and acidic residues" evidence="2">
    <location>
        <begin position="757"/>
        <end position="768"/>
    </location>
</feature>
<feature type="compositionally biased region" description="Polar residues" evidence="2">
    <location>
        <begin position="1"/>
        <end position="10"/>
    </location>
</feature>
<feature type="compositionally biased region" description="Basic and acidic residues" evidence="2">
    <location>
        <begin position="624"/>
        <end position="640"/>
    </location>
</feature>
<evidence type="ECO:0000256" key="1">
    <source>
        <dbReference type="SAM" id="Coils"/>
    </source>
</evidence>
<name>A0A1V9ZLF0_9STRA</name>
<feature type="coiled-coil region" evidence="1">
    <location>
        <begin position="253"/>
        <end position="313"/>
    </location>
</feature>
<dbReference type="EMBL" id="JNBS01001842">
    <property type="protein sequence ID" value="OQR98771.1"/>
    <property type="molecule type" value="Genomic_DNA"/>
</dbReference>
<protein>
    <recommendedName>
        <fullName evidence="3">FHA domain-containing protein</fullName>
    </recommendedName>
</protein>
<evidence type="ECO:0000313" key="5">
    <source>
        <dbReference type="Proteomes" id="UP000243217"/>
    </source>
</evidence>
<dbReference type="STRING" id="74557.A0A1V9ZLF0"/>
<evidence type="ECO:0000256" key="2">
    <source>
        <dbReference type="SAM" id="MobiDB-lite"/>
    </source>
</evidence>
<feature type="region of interest" description="Disordered" evidence="2">
    <location>
        <begin position="757"/>
        <end position="933"/>
    </location>
</feature>
<dbReference type="OrthoDB" id="444265at2759"/>
<proteinExistence type="predicted"/>
<feature type="region of interest" description="Disordered" evidence="2">
    <location>
        <begin position="501"/>
        <end position="545"/>
    </location>
</feature>
<dbReference type="Proteomes" id="UP000243217">
    <property type="component" value="Unassembled WGS sequence"/>
</dbReference>
<feature type="compositionally biased region" description="Polar residues" evidence="2">
    <location>
        <begin position="837"/>
        <end position="846"/>
    </location>
</feature>
<reference evidence="4 5" key="1">
    <citation type="journal article" date="2014" name="Genome Biol. Evol.">
        <title>The secreted proteins of Achlya hypogyna and Thraustotheca clavata identify the ancestral oomycete secretome and reveal gene acquisitions by horizontal gene transfer.</title>
        <authorList>
            <person name="Misner I."/>
            <person name="Blouin N."/>
            <person name="Leonard G."/>
            <person name="Richards T.A."/>
            <person name="Lane C.E."/>
        </authorList>
    </citation>
    <scope>NUCLEOTIDE SEQUENCE [LARGE SCALE GENOMIC DNA]</scope>
    <source>
        <strain evidence="4 5">ATCC 34112</strain>
    </source>
</reference>
<feature type="compositionally biased region" description="Polar residues" evidence="2">
    <location>
        <begin position="769"/>
        <end position="782"/>
    </location>
</feature>
<organism evidence="4 5">
    <name type="scientific">Thraustotheca clavata</name>
    <dbReference type="NCBI Taxonomy" id="74557"/>
    <lineage>
        <taxon>Eukaryota</taxon>
        <taxon>Sar</taxon>
        <taxon>Stramenopiles</taxon>
        <taxon>Oomycota</taxon>
        <taxon>Saprolegniomycetes</taxon>
        <taxon>Saprolegniales</taxon>
        <taxon>Achlyaceae</taxon>
        <taxon>Thraustotheca</taxon>
    </lineage>
</organism>
<dbReference type="PROSITE" id="PS50006">
    <property type="entry name" value="FHA_DOMAIN"/>
    <property type="match status" value="1"/>
</dbReference>
<dbReference type="InterPro" id="IPR000253">
    <property type="entry name" value="FHA_dom"/>
</dbReference>
<dbReference type="AlphaFoldDB" id="A0A1V9ZLF0"/>
<dbReference type="Gene3D" id="2.60.200.20">
    <property type="match status" value="1"/>
</dbReference>
<feature type="compositionally biased region" description="Acidic residues" evidence="2">
    <location>
        <begin position="506"/>
        <end position="520"/>
    </location>
</feature>
<keyword evidence="5" id="KW-1185">Reference proteome</keyword>
<accession>A0A1V9ZLF0</accession>
<feature type="region of interest" description="Disordered" evidence="2">
    <location>
        <begin position="614"/>
        <end position="643"/>
    </location>
</feature>
<dbReference type="FunFam" id="2.60.200.20:FF:000019">
    <property type="entry name" value="Nuclear inhibitor of protein phosphatase"/>
    <property type="match status" value="1"/>
</dbReference>
<dbReference type="InterPro" id="IPR008984">
    <property type="entry name" value="SMAD_FHA_dom_sf"/>
</dbReference>
<evidence type="ECO:0000259" key="3">
    <source>
        <dbReference type="PROSITE" id="PS50006"/>
    </source>
</evidence>
<gene>
    <name evidence="4" type="ORF">THRCLA_06673</name>
</gene>
<feature type="compositionally biased region" description="Basic and acidic residues" evidence="2">
    <location>
        <begin position="521"/>
        <end position="533"/>
    </location>
</feature>
<feature type="domain" description="FHA" evidence="3">
    <location>
        <begin position="387"/>
        <end position="438"/>
    </location>
</feature>
<dbReference type="Pfam" id="PF00498">
    <property type="entry name" value="FHA"/>
    <property type="match status" value="1"/>
</dbReference>
<dbReference type="InterPro" id="IPR050923">
    <property type="entry name" value="Cell_Proc_Reg/RNA_Proc"/>
</dbReference>
<feature type="region of interest" description="Disordered" evidence="2">
    <location>
        <begin position="104"/>
        <end position="126"/>
    </location>
</feature>
<dbReference type="SMART" id="SM00240">
    <property type="entry name" value="FHA"/>
    <property type="match status" value="1"/>
</dbReference>
<sequence length="933" mass="106696">MASSPLFTRNSKPKNNDTNDIDDPLTAMIHEALDISIADENDGVALDTFRARIHLSDVHTDFKVKMLLDMLSSVRTRHLSRESLEIAWQRIIDEERQDMMELTTSTPPLSARESIGPRPSTTGGISKLSLAKSKRKQAEYDAKLLANRLALLKQEELKAWKKIEQTREKAHQILEHREEVVKKQQDRHLMLHAKEAENRIATKKHKLAAKTSVIKKRQAAISIISKKYQDVECVKHERRRLKIEKERQATEDVERAKEKRVLVRKQEEELRKKRVKERVIAEKQAVERYRKSVEEEEIQLREQRKRVAAMERAELELIQRLQSTQLLQRQAYNELEKALIRTELYTMGKYEPPSWAQGASNKHNLSLEVIKSGVVLETIALDSKSHYVAGRMEPLCDLVLQHPSISRTHAALQFNEEGKLFVIDLKSTYGTHVNKRRLPPNEYTQLRVGDVLVFGESTRIYTLLGPQELMPEEYISHNLEAMRNKLIEKKAKKEKECDGISWGFGEDAEEDSNSENEMDEDIKPKSKKQKDISGDSGPYVSSVSKDTITEKDKALYTRLQARMQKLENLRTECQRIRSKQNLGLTDGQQAALDKNEARMQQLQEEIEKLEATLHSKHNQRTSQKAKEEEKLKGSKKKTETYDSDDDDFYDRTKAHANKKHIPLSMAPKVYTVESIRANLRELQHQYDTIHAQYLKNEAQTIAPTEEVDSLEAYLQESNRSLQADQHKKLEAEKARLQSLIDEQNKLLKMATPALDKAIPKEPVSESDQKWFSTEDQPTTSISKPLEPLQSPKTSSNATQPSSKQSPTALIPDEPIASKQSTTDFKPSPSPFKDSILDTKQISSPSKESILATKPIPSASKERSFDTTVPRPSKKRAIALESADESKPKRNRHKQKKPEKVFDESVLEGGESVWQPPANQTGDGRTALNEKYGY</sequence>